<organism evidence="4 5">
    <name type="scientific">Corynebacterium maris DSM 45190</name>
    <dbReference type="NCBI Taxonomy" id="1224163"/>
    <lineage>
        <taxon>Bacteria</taxon>
        <taxon>Bacillati</taxon>
        <taxon>Actinomycetota</taxon>
        <taxon>Actinomycetes</taxon>
        <taxon>Mycobacteriales</taxon>
        <taxon>Corynebacteriaceae</taxon>
        <taxon>Corynebacterium</taxon>
    </lineage>
</organism>
<dbReference type="Gene3D" id="3.30.70.2390">
    <property type="match status" value="1"/>
</dbReference>
<gene>
    <name evidence="4" type="ORF">B841_11420</name>
</gene>
<feature type="domain" description="LytR/CpsA/Psr regulator C-terminal" evidence="3">
    <location>
        <begin position="163"/>
        <end position="231"/>
    </location>
</feature>
<dbReference type="STRING" id="1224163.B841_11420"/>
<dbReference type="HOGENOM" id="CLU_073279_0_1_11"/>
<dbReference type="InterPro" id="IPR027381">
    <property type="entry name" value="LytR/CpsA/Psr_C"/>
</dbReference>
<dbReference type="PATRIC" id="fig|1224163.3.peg.2304"/>
<accession>S5TLK0</accession>
<evidence type="ECO:0000256" key="2">
    <source>
        <dbReference type="SAM" id="Phobius"/>
    </source>
</evidence>
<dbReference type="Pfam" id="PF13399">
    <property type="entry name" value="LytR_C"/>
    <property type="match status" value="1"/>
</dbReference>
<name>S5TLK0_9CORY</name>
<dbReference type="EMBL" id="CP003924">
    <property type="protein sequence ID" value="AGS35756.1"/>
    <property type="molecule type" value="Genomic_DNA"/>
</dbReference>
<keyword evidence="5" id="KW-1185">Reference proteome</keyword>
<keyword evidence="2" id="KW-1133">Transmembrane helix</keyword>
<feature type="compositionally biased region" description="Basic and acidic residues" evidence="1">
    <location>
        <begin position="125"/>
        <end position="139"/>
    </location>
</feature>
<feature type="region of interest" description="Disordered" evidence="1">
    <location>
        <begin position="69"/>
        <end position="158"/>
    </location>
</feature>
<protein>
    <submittedName>
        <fullName evidence="4">Putative secreted protein</fullName>
    </submittedName>
</protein>
<feature type="transmembrane region" description="Helical" evidence="2">
    <location>
        <begin position="28"/>
        <end position="46"/>
    </location>
</feature>
<evidence type="ECO:0000313" key="5">
    <source>
        <dbReference type="Proteomes" id="UP000015388"/>
    </source>
</evidence>
<feature type="compositionally biased region" description="Acidic residues" evidence="1">
    <location>
        <begin position="91"/>
        <end position="106"/>
    </location>
</feature>
<dbReference type="OrthoDB" id="4427599at2"/>
<dbReference type="Proteomes" id="UP000015388">
    <property type="component" value="Chromosome"/>
</dbReference>
<proteinExistence type="predicted"/>
<keyword evidence="2" id="KW-0472">Membrane</keyword>
<reference evidence="4 5" key="1">
    <citation type="submission" date="2012-11" db="EMBL/GenBank/DDBJ databases">
        <title>The complete genome sequence of Corynebacterium maris Coryn-1 (=DSM 45190).</title>
        <authorList>
            <person name="Schaffert L."/>
            <person name="Albersmeier A."/>
            <person name="Kalinowski J."/>
            <person name="Ruckert C."/>
        </authorList>
    </citation>
    <scope>NUCLEOTIDE SEQUENCE [LARGE SCALE GENOMIC DNA]</scope>
    <source>
        <strain evidence="5">Coryn-1</strain>
    </source>
</reference>
<feature type="compositionally biased region" description="Low complexity" evidence="1">
    <location>
        <begin position="140"/>
        <end position="158"/>
    </location>
</feature>
<evidence type="ECO:0000259" key="3">
    <source>
        <dbReference type="Pfam" id="PF13399"/>
    </source>
</evidence>
<evidence type="ECO:0000256" key="1">
    <source>
        <dbReference type="SAM" id="MobiDB-lite"/>
    </source>
</evidence>
<sequence length="264" mass="26662">MTNVNPENSTNQPAPEGKDAAGGLPLRGLAMVLIAVAVLLGLWGLYSLTQGDGNGTVATSGDEAETSATIEQGGTGDAGDADQDPNAPDAAAEDGGDDGSEGEDGEAAAGNGRDGADADADDDERDARRDDEDGRDTRGEAAASDRSAGAAGAGTSAKSEPVVNVLNNSTVNGLAEDIYDRLEEEGIAVGEHGNLPGEVTTLKETTLYYHPGDIAGERAARDLGDRIGDTNGVPVRIEPNIDGLPEETTGPGKVTLALIGEVVL</sequence>
<dbReference type="eggNOG" id="ENOG50330SA">
    <property type="taxonomic scope" value="Bacteria"/>
</dbReference>
<keyword evidence="2" id="KW-0812">Transmembrane</keyword>
<dbReference type="RefSeq" id="WP_020935688.1">
    <property type="nucleotide sequence ID" value="NC_021915.1"/>
</dbReference>
<dbReference type="KEGG" id="cmd:B841_11420"/>
<dbReference type="AlphaFoldDB" id="S5TLK0"/>
<evidence type="ECO:0000313" key="4">
    <source>
        <dbReference type="EMBL" id="AGS35756.1"/>
    </source>
</evidence>